<dbReference type="SUPFAM" id="SSF54593">
    <property type="entry name" value="Glyoxalase/Bleomycin resistance protein/Dihydroxybiphenyl dioxygenase"/>
    <property type="match status" value="2"/>
</dbReference>
<dbReference type="CDD" id="cd07247">
    <property type="entry name" value="SgaA_N_like"/>
    <property type="match status" value="2"/>
</dbReference>
<dbReference type="PROSITE" id="PS51819">
    <property type="entry name" value="VOC"/>
    <property type="match status" value="2"/>
</dbReference>
<dbReference type="InterPro" id="IPR004360">
    <property type="entry name" value="Glyas_Fos-R_dOase_dom"/>
</dbReference>
<evidence type="ECO:0000313" key="3">
    <source>
        <dbReference type="Proteomes" id="UP001500886"/>
    </source>
</evidence>
<dbReference type="EMBL" id="BAAASL010000009">
    <property type="protein sequence ID" value="GAA2716348.1"/>
    <property type="molecule type" value="Genomic_DNA"/>
</dbReference>
<reference evidence="2 3" key="1">
    <citation type="journal article" date="2019" name="Int. J. Syst. Evol. Microbiol.">
        <title>The Global Catalogue of Microorganisms (GCM) 10K type strain sequencing project: providing services to taxonomists for standard genome sequencing and annotation.</title>
        <authorList>
            <consortium name="The Broad Institute Genomics Platform"/>
            <consortium name="The Broad Institute Genome Sequencing Center for Infectious Disease"/>
            <person name="Wu L."/>
            <person name="Ma J."/>
        </authorList>
    </citation>
    <scope>NUCLEOTIDE SEQUENCE [LARGE SCALE GENOMIC DNA]</scope>
    <source>
        <strain evidence="2 3">JCM 4542</strain>
    </source>
</reference>
<dbReference type="PANTHER" id="PTHR33993:SF14">
    <property type="entry name" value="GB|AAF24581.1"/>
    <property type="match status" value="1"/>
</dbReference>
<dbReference type="Proteomes" id="UP001500886">
    <property type="component" value="Unassembled WGS sequence"/>
</dbReference>
<dbReference type="InterPro" id="IPR052164">
    <property type="entry name" value="Anthracycline_SecMetBiosynth"/>
</dbReference>
<accession>A0ABN3TSK3</accession>
<feature type="domain" description="VOC" evidence="1">
    <location>
        <begin position="152"/>
        <end position="264"/>
    </location>
</feature>
<dbReference type="Gene3D" id="3.10.180.10">
    <property type="entry name" value="2,3-Dihydroxybiphenyl 1,2-Dioxygenase, domain 1"/>
    <property type="match status" value="2"/>
</dbReference>
<dbReference type="Pfam" id="PF18029">
    <property type="entry name" value="Glyoxalase_6"/>
    <property type="match status" value="1"/>
</dbReference>
<evidence type="ECO:0000259" key="1">
    <source>
        <dbReference type="PROSITE" id="PS51819"/>
    </source>
</evidence>
<dbReference type="InterPro" id="IPR029068">
    <property type="entry name" value="Glyas_Bleomycin-R_OHBP_Dase"/>
</dbReference>
<dbReference type="PANTHER" id="PTHR33993">
    <property type="entry name" value="GLYOXALASE-RELATED"/>
    <property type="match status" value="1"/>
</dbReference>
<feature type="domain" description="VOC" evidence="1">
    <location>
        <begin position="8"/>
        <end position="124"/>
    </location>
</feature>
<evidence type="ECO:0000313" key="2">
    <source>
        <dbReference type="EMBL" id="GAA2716348.1"/>
    </source>
</evidence>
<gene>
    <name evidence="2" type="ORF">GCM10010315_27240</name>
</gene>
<dbReference type="InterPro" id="IPR037523">
    <property type="entry name" value="VOC_core"/>
</dbReference>
<dbReference type="InterPro" id="IPR041581">
    <property type="entry name" value="Glyoxalase_6"/>
</dbReference>
<organism evidence="2 3">
    <name type="scientific">Streptomyces luteosporeus</name>
    <dbReference type="NCBI Taxonomy" id="173856"/>
    <lineage>
        <taxon>Bacteria</taxon>
        <taxon>Bacillati</taxon>
        <taxon>Actinomycetota</taxon>
        <taxon>Actinomycetes</taxon>
        <taxon>Kitasatosporales</taxon>
        <taxon>Streptomycetaceae</taxon>
        <taxon>Streptomyces</taxon>
    </lineage>
</organism>
<dbReference type="Pfam" id="PF00903">
    <property type="entry name" value="Glyoxalase"/>
    <property type="match status" value="1"/>
</dbReference>
<keyword evidence="3" id="KW-1185">Reference proteome</keyword>
<protein>
    <recommendedName>
        <fullName evidence="1">VOC domain-containing protein</fullName>
    </recommendedName>
</protein>
<sequence>MSFMSPGNVVWFEISTTDPEAVKDFYGPLLGWTFETDPDSSIDGRTYTRILAPGAPWPMGAIAEGDPVGKAVSLSVLSTDVAADTARLTALGATVVVPPTQVGDVTVFTRLRDVRGNNISLFSRTSAPRLQERMEDSEQQMEQIAAAPRPGMFAWFEIGTTDPEATKSFYQDAFGWTFVFDETAGGKPYSNIFTGPQWPSGGLNAGAGADYAMPSFLVTDVPATTAEAQAAGAQVEDGPGTNPDGLVYSRLLDPKGNRFGLFSMPTQPIQPAGA</sequence>
<proteinExistence type="predicted"/>
<dbReference type="RefSeq" id="WP_344435371.1">
    <property type="nucleotide sequence ID" value="NZ_BAAASL010000009.1"/>
</dbReference>
<name>A0ABN3TSK3_9ACTN</name>
<comment type="caution">
    <text evidence="2">The sequence shown here is derived from an EMBL/GenBank/DDBJ whole genome shotgun (WGS) entry which is preliminary data.</text>
</comment>